<dbReference type="EMBL" id="JAUPFM010000011">
    <property type="protein sequence ID" value="KAK2837685.1"/>
    <property type="molecule type" value="Genomic_DNA"/>
</dbReference>
<gene>
    <name evidence="2" type="ORF">Q5P01_014897</name>
</gene>
<dbReference type="Proteomes" id="UP001187415">
    <property type="component" value="Unassembled WGS sequence"/>
</dbReference>
<feature type="region of interest" description="Disordered" evidence="1">
    <location>
        <begin position="94"/>
        <end position="117"/>
    </location>
</feature>
<dbReference type="AlphaFoldDB" id="A0AA88MGD7"/>
<evidence type="ECO:0000313" key="2">
    <source>
        <dbReference type="EMBL" id="KAK2837685.1"/>
    </source>
</evidence>
<organism evidence="2 3">
    <name type="scientific">Channa striata</name>
    <name type="common">Snakehead murrel</name>
    <name type="synonym">Ophicephalus striatus</name>
    <dbReference type="NCBI Taxonomy" id="64152"/>
    <lineage>
        <taxon>Eukaryota</taxon>
        <taxon>Metazoa</taxon>
        <taxon>Chordata</taxon>
        <taxon>Craniata</taxon>
        <taxon>Vertebrata</taxon>
        <taxon>Euteleostomi</taxon>
        <taxon>Actinopterygii</taxon>
        <taxon>Neopterygii</taxon>
        <taxon>Teleostei</taxon>
        <taxon>Neoteleostei</taxon>
        <taxon>Acanthomorphata</taxon>
        <taxon>Anabantaria</taxon>
        <taxon>Anabantiformes</taxon>
        <taxon>Channoidei</taxon>
        <taxon>Channidae</taxon>
        <taxon>Channa</taxon>
    </lineage>
</organism>
<comment type="caution">
    <text evidence="2">The sequence shown here is derived from an EMBL/GenBank/DDBJ whole genome shotgun (WGS) entry which is preliminary data.</text>
</comment>
<feature type="compositionally biased region" description="Polar residues" evidence="1">
    <location>
        <begin position="1"/>
        <end position="21"/>
    </location>
</feature>
<feature type="region of interest" description="Disordered" evidence="1">
    <location>
        <begin position="1"/>
        <end position="23"/>
    </location>
</feature>
<name>A0AA88MGD7_CHASR</name>
<evidence type="ECO:0000313" key="3">
    <source>
        <dbReference type="Proteomes" id="UP001187415"/>
    </source>
</evidence>
<protein>
    <submittedName>
        <fullName evidence="2">Uncharacterized protein</fullName>
    </submittedName>
</protein>
<proteinExistence type="predicted"/>
<sequence length="117" mass="12888">MLTSENHSAAESSRYGSSHQDSGLHVCGSSLAFVLQANPSDREEILGRHLPQVIIEVPVTQRPLHTAIHSAEKAVFRPLKQESAIKSCTCNNKSNVGDGEWRRDESPQRLANRTNVT</sequence>
<evidence type="ECO:0000256" key="1">
    <source>
        <dbReference type="SAM" id="MobiDB-lite"/>
    </source>
</evidence>
<reference evidence="2" key="1">
    <citation type="submission" date="2023-07" db="EMBL/GenBank/DDBJ databases">
        <title>Chromosome-level Genome Assembly of Striped Snakehead (Channa striata).</title>
        <authorList>
            <person name="Liu H."/>
        </authorList>
    </citation>
    <scope>NUCLEOTIDE SEQUENCE</scope>
    <source>
        <strain evidence="2">Gz</strain>
        <tissue evidence="2">Muscle</tissue>
    </source>
</reference>
<accession>A0AA88MGD7</accession>
<keyword evidence="3" id="KW-1185">Reference proteome</keyword>